<reference evidence="7 8" key="2">
    <citation type="submission" date="2018-11" db="EMBL/GenBank/DDBJ databases">
        <authorList>
            <consortium name="Pathogen Informatics"/>
        </authorList>
    </citation>
    <scope>NUCLEOTIDE SEQUENCE [LARGE SCALE GENOMIC DNA]</scope>
    <source>
        <strain evidence="7 8">Egypt</strain>
    </source>
</reference>
<dbReference type="PANTHER" id="PTHR22974">
    <property type="entry name" value="MIXED LINEAGE PROTEIN KINASE"/>
    <property type="match status" value="1"/>
</dbReference>
<evidence type="ECO:0000313" key="9">
    <source>
        <dbReference type="WBParaSite" id="ECPE_0000514201-mRNA-1"/>
    </source>
</evidence>
<dbReference type="GO" id="GO:0004674">
    <property type="term" value="F:protein serine/threonine kinase activity"/>
    <property type="evidence" value="ECO:0007669"/>
    <property type="project" value="UniProtKB-KW"/>
</dbReference>
<dbReference type="OrthoDB" id="20524at2759"/>
<dbReference type="WBParaSite" id="ECPE_0000514201-mRNA-1">
    <property type="protein sequence ID" value="ECPE_0000514201-mRNA-1"/>
    <property type="gene ID" value="ECPE_0000514201"/>
</dbReference>
<evidence type="ECO:0000256" key="5">
    <source>
        <dbReference type="ARBA" id="ARBA00022840"/>
    </source>
</evidence>
<dbReference type="PROSITE" id="PS00108">
    <property type="entry name" value="PROTEIN_KINASE_ST"/>
    <property type="match status" value="1"/>
</dbReference>
<keyword evidence="1" id="KW-0723">Serine/threonine-protein kinase</keyword>
<keyword evidence="2" id="KW-0808">Transferase</keyword>
<dbReference type="GO" id="GO:0007059">
    <property type="term" value="P:chromosome segregation"/>
    <property type="evidence" value="ECO:0007669"/>
    <property type="project" value="TreeGrafter"/>
</dbReference>
<evidence type="ECO:0000256" key="1">
    <source>
        <dbReference type="ARBA" id="ARBA00022527"/>
    </source>
</evidence>
<evidence type="ECO:0000313" key="7">
    <source>
        <dbReference type="EMBL" id="VDP74634.1"/>
    </source>
</evidence>
<dbReference type="PROSITE" id="PS50011">
    <property type="entry name" value="PROTEIN_KINASE_DOM"/>
    <property type="match status" value="1"/>
</dbReference>
<dbReference type="Proteomes" id="UP000272942">
    <property type="component" value="Unassembled WGS sequence"/>
</dbReference>
<feature type="domain" description="Protein kinase" evidence="6">
    <location>
        <begin position="1"/>
        <end position="227"/>
    </location>
</feature>
<dbReference type="SMART" id="SM00220">
    <property type="entry name" value="S_TKc"/>
    <property type="match status" value="1"/>
</dbReference>
<dbReference type="Gene3D" id="1.10.510.10">
    <property type="entry name" value="Transferase(Phosphotransferase) domain 1"/>
    <property type="match status" value="1"/>
</dbReference>
<reference evidence="9" key="1">
    <citation type="submission" date="2016-06" db="UniProtKB">
        <authorList>
            <consortium name="WormBaseParasite"/>
        </authorList>
    </citation>
    <scope>IDENTIFICATION</scope>
</reference>
<keyword evidence="8" id="KW-1185">Reference proteome</keyword>
<dbReference type="GO" id="GO:0007094">
    <property type="term" value="P:mitotic spindle assembly checkpoint signaling"/>
    <property type="evidence" value="ECO:0007669"/>
    <property type="project" value="TreeGrafter"/>
</dbReference>
<dbReference type="GO" id="GO:0000776">
    <property type="term" value="C:kinetochore"/>
    <property type="evidence" value="ECO:0007669"/>
    <property type="project" value="TreeGrafter"/>
</dbReference>
<evidence type="ECO:0000256" key="3">
    <source>
        <dbReference type="ARBA" id="ARBA00022741"/>
    </source>
</evidence>
<dbReference type="Pfam" id="PF00069">
    <property type="entry name" value="Pkinase"/>
    <property type="match status" value="2"/>
</dbReference>
<gene>
    <name evidence="7" type="ORF">ECPE_LOCUS5130</name>
</gene>
<dbReference type="AlphaFoldDB" id="A0A183ADU5"/>
<dbReference type="GO" id="GO:0034501">
    <property type="term" value="P:protein localization to kinetochore"/>
    <property type="evidence" value="ECO:0007669"/>
    <property type="project" value="TreeGrafter"/>
</dbReference>
<accession>A0A183ADU5</accession>
<dbReference type="InterPro" id="IPR000719">
    <property type="entry name" value="Prot_kinase_dom"/>
</dbReference>
<evidence type="ECO:0000313" key="8">
    <source>
        <dbReference type="Proteomes" id="UP000272942"/>
    </source>
</evidence>
<evidence type="ECO:0000256" key="4">
    <source>
        <dbReference type="ARBA" id="ARBA00022777"/>
    </source>
</evidence>
<dbReference type="GO" id="GO:0033316">
    <property type="term" value="P:meiotic spindle assembly checkpoint signaling"/>
    <property type="evidence" value="ECO:0007669"/>
    <property type="project" value="TreeGrafter"/>
</dbReference>
<organism evidence="9">
    <name type="scientific">Echinostoma caproni</name>
    <dbReference type="NCBI Taxonomy" id="27848"/>
    <lineage>
        <taxon>Eukaryota</taxon>
        <taxon>Metazoa</taxon>
        <taxon>Spiralia</taxon>
        <taxon>Lophotrochozoa</taxon>
        <taxon>Platyhelminthes</taxon>
        <taxon>Trematoda</taxon>
        <taxon>Digenea</taxon>
        <taxon>Plagiorchiida</taxon>
        <taxon>Echinostomata</taxon>
        <taxon>Echinostomatoidea</taxon>
        <taxon>Echinostomatidae</taxon>
        <taxon>Echinostoma</taxon>
    </lineage>
</organism>
<protein>
    <submittedName>
        <fullName evidence="9">Protein kinase domain-containing protein</fullName>
    </submittedName>
</protein>
<name>A0A183ADU5_9TREM</name>
<evidence type="ECO:0000256" key="2">
    <source>
        <dbReference type="ARBA" id="ARBA00022679"/>
    </source>
</evidence>
<dbReference type="GO" id="GO:0004712">
    <property type="term" value="F:protein serine/threonine/tyrosine kinase activity"/>
    <property type="evidence" value="ECO:0007669"/>
    <property type="project" value="TreeGrafter"/>
</dbReference>
<dbReference type="PANTHER" id="PTHR22974:SF21">
    <property type="entry name" value="DUAL SPECIFICITY PROTEIN KINASE TTK"/>
    <property type="match status" value="1"/>
</dbReference>
<evidence type="ECO:0000259" key="6">
    <source>
        <dbReference type="PROSITE" id="PS50011"/>
    </source>
</evidence>
<dbReference type="SUPFAM" id="SSF56112">
    <property type="entry name" value="Protein kinase-like (PK-like)"/>
    <property type="match status" value="1"/>
</dbReference>
<proteinExistence type="predicted"/>
<dbReference type="EMBL" id="UZAN01041976">
    <property type="protein sequence ID" value="VDP74634.1"/>
    <property type="molecule type" value="Genomic_DNA"/>
</dbReference>
<keyword evidence="4" id="KW-0418">Kinase</keyword>
<sequence>MYSNHTRICLYRSPAEPSCVVFSHPIGQASGGATHVTWATGARKLVNTERGIVHLDLKPQNFVLVDGVLKLIDLGISQRLPDDCTRINGAVPLGTLTFMSPEQLGGPEQNITQSNQCPQCHTFILMAMGKMYFLSIVNILLRFLAGCVGRKSDIWSLGVMLYMMVYGRPPFPQTTVQSRMLAIINPHAPIEMPQISNTGLHKALRRSLVRNFHERATIDELLSFTYI</sequence>
<dbReference type="GO" id="GO:0005524">
    <property type="term" value="F:ATP binding"/>
    <property type="evidence" value="ECO:0007669"/>
    <property type="project" value="UniProtKB-KW"/>
</dbReference>
<dbReference type="InterPro" id="IPR011009">
    <property type="entry name" value="Kinase-like_dom_sf"/>
</dbReference>
<dbReference type="InterPro" id="IPR008271">
    <property type="entry name" value="Ser/Thr_kinase_AS"/>
</dbReference>
<dbReference type="GO" id="GO:0005634">
    <property type="term" value="C:nucleus"/>
    <property type="evidence" value="ECO:0007669"/>
    <property type="project" value="TreeGrafter"/>
</dbReference>
<keyword evidence="3" id="KW-0547">Nucleotide-binding</keyword>
<keyword evidence="5" id="KW-0067">ATP-binding</keyword>